<reference evidence="1" key="1">
    <citation type="submission" date="2012-09" db="EMBL/GenBank/DDBJ databases">
        <authorList>
            <person name="Harkins D.M."/>
            <person name="Durkin A.S."/>
            <person name="Brinkac L.M."/>
            <person name="Selengut J.D."/>
            <person name="Sanka R."/>
            <person name="DePew J."/>
            <person name="Purushe J."/>
            <person name="Picardeau M."/>
            <person name="Werts C."/>
            <person name="Goarant C."/>
            <person name="Vinetz J.M."/>
            <person name="Sutton G.G."/>
            <person name="Nelson W.C."/>
            <person name="Fouts D.E."/>
        </authorList>
    </citation>
    <scope>NUCLEOTIDE SEQUENCE [LARGE SCALE GENOMIC DNA]</scope>
    <source>
        <strain evidence="1">200801926</strain>
    </source>
</reference>
<evidence type="ECO:0000313" key="1">
    <source>
        <dbReference type="EMBL" id="EKP15535.1"/>
    </source>
</evidence>
<dbReference type="EMBL" id="AKWJ02000009">
    <property type="protein sequence ID" value="EKP15535.1"/>
    <property type="molecule type" value="Genomic_DNA"/>
</dbReference>
<keyword evidence="2" id="KW-1185">Reference proteome</keyword>
<organism evidence="1 2">
    <name type="scientific">Leptospira borgpetersenii str. 200801926</name>
    <dbReference type="NCBI Taxonomy" id="1193009"/>
    <lineage>
        <taxon>Bacteria</taxon>
        <taxon>Pseudomonadati</taxon>
        <taxon>Spirochaetota</taxon>
        <taxon>Spirochaetia</taxon>
        <taxon>Leptospirales</taxon>
        <taxon>Leptospiraceae</taxon>
        <taxon>Leptospira</taxon>
    </lineage>
</organism>
<accession>A0ABN0I2Z2</accession>
<proteinExistence type="predicted"/>
<evidence type="ECO:0000313" key="2">
    <source>
        <dbReference type="Proteomes" id="UP000002837"/>
    </source>
</evidence>
<gene>
    <name evidence="1" type="ORF">LEP1GSC128_0967</name>
</gene>
<protein>
    <submittedName>
        <fullName evidence="1">Uncharacterized protein</fullName>
    </submittedName>
</protein>
<name>A0ABN0I2Z2_LEPBO</name>
<dbReference type="Proteomes" id="UP000002837">
    <property type="component" value="Unassembled WGS sequence"/>
</dbReference>
<comment type="caution">
    <text evidence="1">The sequence shown here is derived from an EMBL/GenBank/DDBJ whole genome shotgun (WGS) entry which is preliminary data.</text>
</comment>
<sequence>MRKKKEDLKRTPICRNLEKCLFFLFPEMTLLTNKTDSEMFMDDGAGRYIR</sequence>